<dbReference type="GO" id="GO:0046983">
    <property type="term" value="F:protein dimerization activity"/>
    <property type="evidence" value="ECO:0007669"/>
    <property type="project" value="InterPro"/>
</dbReference>
<proteinExistence type="predicted"/>
<dbReference type="RefSeq" id="XP_025411076.1">
    <property type="nucleotide sequence ID" value="XM_025555291.1"/>
</dbReference>
<evidence type="ECO:0000313" key="3">
    <source>
        <dbReference type="RefSeq" id="XP_025411076.1"/>
    </source>
</evidence>
<dbReference type="AlphaFoldDB" id="A0A8B8FKQ5"/>
<dbReference type="OrthoDB" id="6623686at2759"/>
<dbReference type="GeneID" id="112684004"/>
<evidence type="ECO:0000259" key="1">
    <source>
        <dbReference type="Pfam" id="PF05699"/>
    </source>
</evidence>
<dbReference type="InterPro" id="IPR008906">
    <property type="entry name" value="HATC_C_dom"/>
</dbReference>
<dbReference type="Pfam" id="PF05699">
    <property type="entry name" value="Dimer_Tnp_hAT"/>
    <property type="match status" value="1"/>
</dbReference>
<name>A0A8B8FKQ5_9HEMI</name>
<reference evidence="3" key="1">
    <citation type="submission" date="2025-08" db="UniProtKB">
        <authorList>
            <consortium name="RefSeq"/>
        </authorList>
    </citation>
    <scope>IDENTIFICATION</scope>
    <source>
        <tissue evidence="3">Whole body</tissue>
    </source>
</reference>
<protein>
    <submittedName>
        <fullName evidence="3">Uncharacterized protein LOC112684004</fullName>
    </submittedName>
</protein>
<feature type="domain" description="HAT C-terminal dimerisation" evidence="1">
    <location>
        <begin position="49"/>
        <end position="105"/>
    </location>
</feature>
<evidence type="ECO:0000313" key="2">
    <source>
        <dbReference type="Proteomes" id="UP000694846"/>
    </source>
</evidence>
<sequence>MVKLETGENISYKCLKEQFDICEDDLCTEIKLLQNMPDIPNGTSLQTIHEWLDWLQDSNKIEIFSNFSKATQLFVTIPVTSCSCERSCSKMTILKNKLRTTMTQKDWIH</sequence>
<keyword evidence="2" id="KW-1185">Reference proteome</keyword>
<accession>A0A8B8FKQ5</accession>
<gene>
    <name evidence="3" type="primary">LOC112684004</name>
</gene>
<dbReference type="Proteomes" id="UP000694846">
    <property type="component" value="Unplaced"/>
</dbReference>
<organism evidence="2 3">
    <name type="scientific">Sipha flava</name>
    <name type="common">yellow sugarcane aphid</name>
    <dbReference type="NCBI Taxonomy" id="143950"/>
    <lineage>
        <taxon>Eukaryota</taxon>
        <taxon>Metazoa</taxon>
        <taxon>Ecdysozoa</taxon>
        <taxon>Arthropoda</taxon>
        <taxon>Hexapoda</taxon>
        <taxon>Insecta</taxon>
        <taxon>Pterygota</taxon>
        <taxon>Neoptera</taxon>
        <taxon>Paraneoptera</taxon>
        <taxon>Hemiptera</taxon>
        <taxon>Sternorrhyncha</taxon>
        <taxon>Aphidomorpha</taxon>
        <taxon>Aphidoidea</taxon>
        <taxon>Aphididae</taxon>
        <taxon>Sipha</taxon>
    </lineage>
</organism>